<protein>
    <submittedName>
        <fullName evidence="1">Uncharacterized protein</fullName>
    </submittedName>
</protein>
<evidence type="ECO:0000313" key="1">
    <source>
        <dbReference type="EMBL" id="QHT16021.1"/>
    </source>
</evidence>
<organism evidence="1">
    <name type="scientific">viral metagenome</name>
    <dbReference type="NCBI Taxonomy" id="1070528"/>
    <lineage>
        <taxon>unclassified sequences</taxon>
        <taxon>metagenomes</taxon>
        <taxon>organismal metagenomes</taxon>
    </lineage>
</organism>
<name>A0A6C0DHX2_9ZZZZ</name>
<accession>A0A6C0DHX2</accession>
<reference evidence="1" key="1">
    <citation type="journal article" date="2020" name="Nature">
        <title>Giant virus diversity and host interactions through global metagenomics.</title>
        <authorList>
            <person name="Schulz F."/>
            <person name="Roux S."/>
            <person name="Paez-Espino D."/>
            <person name="Jungbluth S."/>
            <person name="Walsh D.A."/>
            <person name="Denef V.J."/>
            <person name="McMahon K.D."/>
            <person name="Konstantinidis K.T."/>
            <person name="Eloe-Fadrosh E.A."/>
            <person name="Kyrpides N.C."/>
            <person name="Woyke T."/>
        </authorList>
    </citation>
    <scope>NUCLEOTIDE SEQUENCE</scope>
    <source>
        <strain evidence="1">GVMAG-M-3300023174-182</strain>
    </source>
</reference>
<proteinExistence type="predicted"/>
<sequence length="46" mass="5539">MKNLQSQNKIQHSCDYTIIFNYGNNSYVFHKVNRLFSKMDKKNVQN</sequence>
<dbReference type="AlphaFoldDB" id="A0A6C0DHX2"/>
<dbReference type="EMBL" id="MN739615">
    <property type="protein sequence ID" value="QHT16021.1"/>
    <property type="molecule type" value="Genomic_DNA"/>
</dbReference>